<accession>A0ABN8NVB8</accession>
<dbReference type="Proteomes" id="UP001159405">
    <property type="component" value="Unassembled WGS sequence"/>
</dbReference>
<organism evidence="1 2">
    <name type="scientific">Porites lobata</name>
    <dbReference type="NCBI Taxonomy" id="104759"/>
    <lineage>
        <taxon>Eukaryota</taxon>
        <taxon>Metazoa</taxon>
        <taxon>Cnidaria</taxon>
        <taxon>Anthozoa</taxon>
        <taxon>Hexacorallia</taxon>
        <taxon>Scleractinia</taxon>
        <taxon>Fungiina</taxon>
        <taxon>Poritidae</taxon>
        <taxon>Porites</taxon>
    </lineage>
</organism>
<sequence>MKLNLMTLSIVVRSKYQAMNLFVVIETDKEEEVVCSGVSHIGISDHSLIYVYRKLSLTFPSKGHSTISYRNFQNFNRESFRNDIAQQDWSCNVSEDPNVLWSDWKTKFLDIVNIHAPLRTRRTRTNKAPWINSE</sequence>
<reference evidence="1 2" key="1">
    <citation type="submission" date="2022-05" db="EMBL/GenBank/DDBJ databases">
        <authorList>
            <consortium name="Genoscope - CEA"/>
            <person name="William W."/>
        </authorList>
    </citation>
    <scope>NUCLEOTIDE SEQUENCE [LARGE SCALE GENOMIC DNA]</scope>
</reference>
<name>A0ABN8NVB8_9CNID</name>
<gene>
    <name evidence="1" type="ORF">PLOB_00026806</name>
</gene>
<proteinExistence type="predicted"/>
<dbReference type="EMBL" id="CALNXK010000032">
    <property type="protein sequence ID" value="CAH3118625.1"/>
    <property type="molecule type" value="Genomic_DNA"/>
</dbReference>
<evidence type="ECO:0000313" key="2">
    <source>
        <dbReference type="Proteomes" id="UP001159405"/>
    </source>
</evidence>
<comment type="caution">
    <text evidence="1">The sequence shown here is derived from an EMBL/GenBank/DDBJ whole genome shotgun (WGS) entry which is preliminary data.</text>
</comment>
<protein>
    <submittedName>
        <fullName evidence="1">Uncharacterized protein</fullName>
    </submittedName>
</protein>
<feature type="non-terminal residue" evidence="1">
    <location>
        <position position="134"/>
    </location>
</feature>
<evidence type="ECO:0000313" key="1">
    <source>
        <dbReference type="EMBL" id="CAH3118625.1"/>
    </source>
</evidence>
<keyword evidence="2" id="KW-1185">Reference proteome</keyword>